<feature type="region of interest" description="Disordered" evidence="4">
    <location>
        <begin position="831"/>
        <end position="900"/>
    </location>
</feature>
<dbReference type="InterPro" id="IPR001611">
    <property type="entry name" value="Leu-rich_rpt"/>
</dbReference>
<evidence type="ECO:0000259" key="6">
    <source>
        <dbReference type="PROSITE" id="PS50909"/>
    </source>
</evidence>
<gene>
    <name evidence="7" type="ORF">PBRASI_LOCUS5743</name>
</gene>
<comment type="caution">
    <text evidence="7">The sequence shown here is derived from an EMBL/GenBank/DDBJ whole genome shotgun (WGS) entry which is preliminary data.</text>
</comment>
<protein>
    <submittedName>
        <fullName evidence="7">8011_t:CDS:1</fullName>
    </submittedName>
</protein>
<accession>A0A9N9BD23</accession>
<feature type="region of interest" description="Disordered" evidence="4">
    <location>
        <begin position="954"/>
        <end position="987"/>
    </location>
</feature>
<evidence type="ECO:0000313" key="7">
    <source>
        <dbReference type="EMBL" id="CAG8564050.1"/>
    </source>
</evidence>
<evidence type="ECO:0000256" key="3">
    <source>
        <dbReference type="ARBA" id="ARBA00022737"/>
    </source>
</evidence>
<dbReference type="GO" id="GO:0005096">
    <property type="term" value="F:GTPase activator activity"/>
    <property type="evidence" value="ECO:0007669"/>
    <property type="project" value="InterPro"/>
</dbReference>
<dbReference type="Pfam" id="PF03127">
    <property type="entry name" value="GAT"/>
    <property type="match status" value="1"/>
</dbReference>
<organism evidence="7 8">
    <name type="scientific">Paraglomus brasilianum</name>
    <dbReference type="NCBI Taxonomy" id="144538"/>
    <lineage>
        <taxon>Eukaryota</taxon>
        <taxon>Fungi</taxon>
        <taxon>Fungi incertae sedis</taxon>
        <taxon>Mucoromycota</taxon>
        <taxon>Glomeromycotina</taxon>
        <taxon>Glomeromycetes</taxon>
        <taxon>Paraglomerales</taxon>
        <taxon>Paraglomeraceae</taxon>
        <taxon>Paraglomus</taxon>
    </lineage>
</organism>
<dbReference type="InterPro" id="IPR038425">
    <property type="entry name" value="GAT_sf"/>
</dbReference>
<feature type="compositionally biased region" description="Low complexity" evidence="4">
    <location>
        <begin position="212"/>
        <end position="228"/>
    </location>
</feature>
<dbReference type="Gene3D" id="3.80.10.10">
    <property type="entry name" value="Ribonuclease Inhibitor"/>
    <property type="match status" value="2"/>
</dbReference>
<feature type="compositionally biased region" description="Low complexity" evidence="4">
    <location>
        <begin position="890"/>
        <end position="900"/>
    </location>
</feature>
<dbReference type="GO" id="GO:0005634">
    <property type="term" value="C:nucleus"/>
    <property type="evidence" value="ECO:0007669"/>
    <property type="project" value="TreeGrafter"/>
</dbReference>
<feature type="region of interest" description="Disordered" evidence="4">
    <location>
        <begin position="97"/>
        <end position="157"/>
    </location>
</feature>
<dbReference type="Gene3D" id="1.10.8.10">
    <property type="entry name" value="DNA helicase RuvA subunit, C-terminal domain"/>
    <property type="match status" value="1"/>
</dbReference>
<reference evidence="7" key="1">
    <citation type="submission" date="2021-06" db="EMBL/GenBank/DDBJ databases">
        <authorList>
            <person name="Kallberg Y."/>
            <person name="Tangrot J."/>
            <person name="Rosling A."/>
        </authorList>
    </citation>
    <scope>NUCLEOTIDE SEQUENCE</scope>
    <source>
        <strain evidence="7">BR232B</strain>
    </source>
</reference>
<feature type="compositionally biased region" description="Basic and acidic residues" evidence="4">
    <location>
        <begin position="100"/>
        <end position="112"/>
    </location>
</feature>
<dbReference type="SUPFAM" id="SSF46934">
    <property type="entry name" value="UBA-like"/>
    <property type="match status" value="1"/>
</dbReference>
<evidence type="ECO:0000256" key="2">
    <source>
        <dbReference type="ARBA" id="ARBA00022614"/>
    </source>
</evidence>
<dbReference type="GO" id="GO:0043130">
    <property type="term" value="F:ubiquitin binding"/>
    <property type="evidence" value="ECO:0007669"/>
    <property type="project" value="InterPro"/>
</dbReference>
<evidence type="ECO:0000256" key="4">
    <source>
        <dbReference type="SAM" id="MobiDB-lite"/>
    </source>
</evidence>
<keyword evidence="8" id="KW-1185">Reference proteome</keyword>
<evidence type="ECO:0000259" key="5">
    <source>
        <dbReference type="PROSITE" id="PS50030"/>
    </source>
</evidence>
<feature type="compositionally biased region" description="Low complexity" evidence="4">
    <location>
        <begin position="831"/>
        <end position="882"/>
    </location>
</feature>
<dbReference type="PANTHER" id="PTHR24113">
    <property type="entry name" value="RAN GTPASE-ACTIVATING PROTEIN 1"/>
    <property type="match status" value="1"/>
</dbReference>
<dbReference type="GO" id="GO:0005829">
    <property type="term" value="C:cytosol"/>
    <property type="evidence" value="ECO:0007669"/>
    <property type="project" value="TreeGrafter"/>
</dbReference>
<feature type="region of interest" description="Disordered" evidence="4">
    <location>
        <begin position="254"/>
        <end position="274"/>
    </location>
</feature>
<dbReference type="GO" id="GO:0048471">
    <property type="term" value="C:perinuclear region of cytoplasm"/>
    <property type="evidence" value="ECO:0007669"/>
    <property type="project" value="TreeGrafter"/>
</dbReference>
<keyword evidence="1" id="KW-0343">GTPase activation</keyword>
<sequence length="987" mass="109228">MTDTEALSIEEKQADSDSSPVTIDVTLIDHTKTDPTFLLTDRKTVVKQTDLTENDEILARLIQMGFDFTSAELAVRKTKDGGFNAALQLLIQQQQETVVDNEHSEKDEKDPNEVPFILSPISTSQQSSRPKRQYPSPMVQPKKGILKPPSQPTNRPLWKRDWLSTLNTRIQNAAAASSTSTSTPSSFLASALKKFNNVATVQEQARPNKNESVSSQQRYNSSSSSVDTLDSDDQKRLSSSSLKRVRFSVTNLTDEYPHSPVSRDSDEKKDNEKVNVVDEGEKVYTSGEILQFYFDACQSREEYPMDRMVDILTITGPSSSVKVVDLSGEMIDRKVAEPIADVLALECGLRQLILQRCAVEDHTLKILCHSLLINDTLTHLSLADNKQIKSNGFNYIAIYIKKSTQLTYLDLSGTIIDKKSALYLAQALSPGNSSNGVVLDTLKLDGCGLKNNVLEILGPGIRRSNLRCLSIRFNRINQFGAVWVGVMLRDYDDMAWNNESTSSLSSFSSLEENAGNHRMMRRKLEILDASGNDFRIGVQYIAQALRRNRNLKELRVADCRIDPKGLAFIAEGLKHNRTLEILDLSHNPIGNYPIDGVNALRHALSVNKTLRDLFLADCNIGSEGTIALAEFLPETTKLTHLDLMDNPNIGTAGIMALAASIKMNHSVCRLDINVPQNDKELVCIARDILRVCVRNTELASKEILNDADPLSDSICYSGINGRFKTDLEDEYFDTDDSSVDFDTDRIERDMKIAEESLNVFDSMMANNKGKMTEESNDTLEQLNAQTKDLQHKIGSHISTTIDDEKLLERLLTLNDRLTASLQNYAKMYSLPSTSSVNASTKSSPSSPSSSPISPKPFVFSPAHPFTPSSSHHSPTTTVMSPTLSYNSRIPTTKVTSPTSPTTPAFPIFSLVVRTPSGSYSEDEGRPKSPIDELGKLLEIEEGEVLRKAKDVVVPEAEEKGKSPIDRLSGEELKSQVSQNGSVEDLSG</sequence>
<proteinExistence type="predicted"/>
<dbReference type="InterPro" id="IPR004152">
    <property type="entry name" value="GAT_dom"/>
</dbReference>
<feature type="region of interest" description="Disordered" evidence="4">
    <location>
        <begin position="200"/>
        <end position="237"/>
    </location>
</feature>
<dbReference type="Proteomes" id="UP000789739">
    <property type="component" value="Unassembled WGS sequence"/>
</dbReference>
<dbReference type="InterPro" id="IPR032675">
    <property type="entry name" value="LRR_dom_sf"/>
</dbReference>
<dbReference type="EMBL" id="CAJVPI010000700">
    <property type="protein sequence ID" value="CAG8564050.1"/>
    <property type="molecule type" value="Genomic_DNA"/>
</dbReference>
<feature type="compositionally biased region" description="Basic and acidic residues" evidence="4">
    <location>
        <begin position="255"/>
        <end position="274"/>
    </location>
</feature>
<name>A0A9N9BD23_9GLOM</name>
<dbReference type="CDD" id="cd21383">
    <property type="entry name" value="GAT_GGA_Tom1-like"/>
    <property type="match status" value="1"/>
</dbReference>
<dbReference type="PROSITE" id="PS50909">
    <property type="entry name" value="GAT"/>
    <property type="match status" value="1"/>
</dbReference>
<dbReference type="Gene3D" id="1.20.58.160">
    <property type="match status" value="1"/>
</dbReference>
<dbReference type="OrthoDB" id="120976at2759"/>
<dbReference type="PANTHER" id="PTHR24113:SF12">
    <property type="entry name" value="RAN GTPASE-ACTIVATING PROTEIN 1"/>
    <property type="match status" value="1"/>
</dbReference>
<feature type="compositionally biased region" description="Basic and acidic residues" evidence="4">
    <location>
        <begin position="954"/>
        <end position="973"/>
    </location>
</feature>
<dbReference type="InterPro" id="IPR009060">
    <property type="entry name" value="UBA-like_sf"/>
</dbReference>
<feature type="domain" description="GAT" evidence="6">
    <location>
        <begin position="741"/>
        <end position="829"/>
    </location>
</feature>
<dbReference type="GO" id="GO:0031267">
    <property type="term" value="F:small GTPase binding"/>
    <property type="evidence" value="ECO:0007669"/>
    <property type="project" value="TreeGrafter"/>
</dbReference>
<keyword evidence="2" id="KW-0433">Leucine-rich repeat</keyword>
<feature type="domain" description="UBA" evidence="5">
    <location>
        <begin position="52"/>
        <end position="93"/>
    </location>
</feature>
<feature type="compositionally biased region" description="Polar residues" evidence="4">
    <location>
        <begin position="200"/>
        <end position="211"/>
    </location>
</feature>
<dbReference type="AlphaFoldDB" id="A0A9N9BD23"/>
<evidence type="ECO:0000256" key="1">
    <source>
        <dbReference type="ARBA" id="ARBA00022468"/>
    </source>
</evidence>
<keyword evidence="3" id="KW-0677">Repeat</keyword>
<dbReference type="GO" id="GO:0035091">
    <property type="term" value="F:phosphatidylinositol binding"/>
    <property type="evidence" value="ECO:0007669"/>
    <property type="project" value="InterPro"/>
</dbReference>
<dbReference type="InterPro" id="IPR015940">
    <property type="entry name" value="UBA"/>
</dbReference>
<dbReference type="SUPFAM" id="SSF52047">
    <property type="entry name" value="RNI-like"/>
    <property type="match status" value="1"/>
</dbReference>
<dbReference type="GO" id="GO:0006913">
    <property type="term" value="P:nucleocytoplasmic transport"/>
    <property type="evidence" value="ECO:0007669"/>
    <property type="project" value="TreeGrafter"/>
</dbReference>
<dbReference type="SMART" id="SM00368">
    <property type="entry name" value="LRR_RI"/>
    <property type="match status" value="8"/>
</dbReference>
<dbReference type="PROSITE" id="PS50030">
    <property type="entry name" value="UBA"/>
    <property type="match status" value="1"/>
</dbReference>
<dbReference type="Pfam" id="PF13516">
    <property type="entry name" value="LRR_6"/>
    <property type="match status" value="4"/>
</dbReference>
<dbReference type="SUPFAM" id="SSF89009">
    <property type="entry name" value="GAT-like domain"/>
    <property type="match status" value="1"/>
</dbReference>
<dbReference type="InterPro" id="IPR027038">
    <property type="entry name" value="RanGap"/>
</dbReference>
<evidence type="ECO:0000313" key="8">
    <source>
        <dbReference type="Proteomes" id="UP000789739"/>
    </source>
</evidence>